<dbReference type="CDD" id="cd01863">
    <property type="entry name" value="Rab18"/>
    <property type="match status" value="1"/>
</dbReference>
<dbReference type="RefSeq" id="XP_013760419.1">
    <property type="nucleotide sequence ID" value="XM_013904965.1"/>
</dbReference>
<dbReference type="GO" id="GO:0012505">
    <property type="term" value="C:endomembrane system"/>
    <property type="evidence" value="ECO:0007669"/>
    <property type="project" value="UniProtKB-SubCell"/>
</dbReference>
<dbReference type="PRINTS" id="PR00449">
    <property type="entry name" value="RASTRNSFRMNG"/>
</dbReference>
<dbReference type="SMART" id="SM00177">
    <property type="entry name" value="ARF"/>
    <property type="match status" value="1"/>
</dbReference>
<keyword evidence="2" id="KW-0547">Nucleotide-binding</keyword>
<dbReference type="Gene3D" id="3.40.50.300">
    <property type="entry name" value="P-loop containing nucleotide triphosphate hydrolases"/>
    <property type="match status" value="1"/>
</dbReference>
<organism evidence="5 6">
    <name type="scientific">Thecamonas trahens ATCC 50062</name>
    <dbReference type="NCBI Taxonomy" id="461836"/>
    <lineage>
        <taxon>Eukaryota</taxon>
        <taxon>Apusozoa</taxon>
        <taxon>Apusomonadida</taxon>
        <taxon>Apusomonadidae</taxon>
        <taxon>Thecamonas</taxon>
    </lineage>
</organism>
<dbReference type="SMART" id="SM00173">
    <property type="entry name" value="RAS"/>
    <property type="match status" value="1"/>
</dbReference>
<dbReference type="PROSITE" id="PS51421">
    <property type="entry name" value="RAS"/>
    <property type="match status" value="1"/>
</dbReference>
<gene>
    <name evidence="5" type="ORF">AMSG_03083</name>
</gene>
<sequence length="211" mass="22576">MASAGGYDHLLKLLLVGDTGVGKSCLVLQFCDGEFPEDMSSTIGVDFKVAMMETETARVKLTIWDTAGQERFRTLTKSYYRGATGVILVYDVTRKETFDGLEQWLAEVDAHSTNADVVKMLVANKIDLDAERQVSRDQGAAFARAHAMLYIETSARTSEGVRDAFSELVTKVLETPSLAAVTSGVAAAPGTTSLAADPDAPPPGTCMGIQC</sequence>
<dbReference type="AlphaFoldDB" id="A0A0L0D399"/>
<dbReference type="SMART" id="SM00175">
    <property type="entry name" value="RAB"/>
    <property type="match status" value="1"/>
</dbReference>
<dbReference type="InterPro" id="IPR027417">
    <property type="entry name" value="P-loop_NTPase"/>
</dbReference>
<evidence type="ECO:0000256" key="1">
    <source>
        <dbReference type="ARBA" id="ARBA00004308"/>
    </source>
</evidence>
<name>A0A0L0D399_THETB</name>
<evidence type="ECO:0000256" key="3">
    <source>
        <dbReference type="ARBA" id="ARBA00023134"/>
    </source>
</evidence>
<comment type="subcellular location">
    <subcellularLocation>
        <location evidence="1">Endomembrane system</location>
    </subcellularLocation>
</comment>
<dbReference type="SUPFAM" id="SSF52540">
    <property type="entry name" value="P-loop containing nucleoside triphosphate hydrolases"/>
    <property type="match status" value="1"/>
</dbReference>
<keyword evidence="3" id="KW-0342">GTP-binding</keyword>
<dbReference type="PROSITE" id="PS51419">
    <property type="entry name" value="RAB"/>
    <property type="match status" value="1"/>
</dbReference>
<evidence type="ECO:0000256" key="4">
    <source>
        <dbReference type="ARBA" id="ARBA00023136"/>
    </source>
</evidence>
<dbReference type="STRING" id="461836.A0A0L0D399"/>
<dbReference type="SMART" id="SM00176">
    <property type="entry name" value="RAN"/>
    <property type="match status" value="1"/>
</dbReference>
<reference evidence="5 6" key="1">
    <citation type="submission" date="2010-05" db="EMBL/GenBank/DDBJ databases">
        <title>The Genome Sequence of Thecamonas trahens ATCC 50062.</title>
        <authorList>
            <consortium name="The Broad Institute Genome Sequencing Platform"/>
            <person name="Russ C."/>
            <person name="Cuomo C."/>
            <person name="Shea T."/>
            <person name="Young S.K."/>
            <person name="Zeng Q."/>
            <person name="Koehrsen M."/>
            <person name="Haas B."/>
            <person name="Borodovsky M."/>
            <person name="Guigo R."/>
            <person name="Alvarado L."/>
            <person name="Berlin A."/>
            <person name="Bochicchio J."/>
            <person name="Borenstein D."/>
            <person name="Chapman S."/>
            <person name="Chen Z."/>
            <person name="Freedman E."/>
            <person name="Gellesch M."/>
            <person name="Goldberg J."/>
            <person name="Griggs A."/>
            <person name="Gujja S."/>
            <person name="Heilman E."/>
            <person name="Heiman D."/>
            <person name="Hepburn T."/>
            <person name="Howarth C."/>
            <person name="Jen D."/>
            <person name="Larson L."/>
            <person name="Mehta T."/>
            <person name="Park D."/>
            <person name="Pearson M."/>
            <person name="Roberts A."/>
            <person name="Saif S."/>
            <person name="Shenoy N."/>
            <person name="Sisk P."/>
            <person name="Stolte C."/>
            <person name="Sykes S."/>
            <person name="Thomson T."/>
            <person name="Walk T."/>
            <person name="White J."/>
            <person name="Yandava C."/>
            <person name="Burger G."/>
            <person name="Gray M.W."/>
            <person name="Holland P.W.H."/>
            <person name="King N."/>
            <person name="Lang F.B.F."/>
            <person name="Roger A.J."/>
            <person name="Ruiz-Trillo I."/>
            <person name="Lander E."/>
            <person name="Nusbaum C."/>
        </authorList>
    </citation>
    <scope>NUCLEOTIDE SEQUENCE [LARGE SCALE GENOMIC DNA]</scope>
    <source>
        <strain evidence="5 6">ATCC 50062</strain>
    </source>
</reference>
<dbReference type="Proteomes" id="UP000054408">
    <property type="component" value="Unassembled WGS sequence"/>
</dbReference>
<dbReference type="EMBL" id="GL349443">
    <property type="protein sequence ID" value="KNC46646.1"/>
    <property type="molecule type" value="Genomic_DNA"/>
</dbReference>
<dbReference type="InterPro" id="IPR001806">
    <property type="entry name" value="Small_GTPase"/>
</dbReference>
<dbReference type="FunFam" id="3.40.50.300:FF:000586">
    <property type="entry name" value="Rab family GTPase"/>
    <property type="match status" value="1"/>
</dbReference>
<dbReference type="InterPro" id="IPR050227">
    <property type="entry name" value="Rab"/>
</dbReference>
<dbReference type="Pfam" id="PF00071">
    <property type="entry name" value="Ras"/>
    <property type="match status" value="1"/>
</dbReference>
<dbReference type="OMA" id="RVHKMDV"/>
<evidence type="ECO:0000313" key="5">
    <source>
        <dbReference type="EMBL" id="KNC46646.1"/>
    </source>
</evidence>
<keyword evidence="6" id="KW-1185">Reference proteome</keyword>
<dbReference type="GO" id="GO:0003924">
    <property type="term" value="F:GTPase activity"/>
    <property type="evidence" value="ECO:0007669"/>
    <property type="project" value="InterPro"/>
</dbReference>
<evidence type="ECO:0000256" key="2">
    <source>
        <dbReference type="ARBA" id="ARBA00022741"/>
    </source>
</evidence>
<protein>
    <submittedName>
        <fullName evidence="5">Rab18/RabC-family small GTPase</fullName>
    </submittedName>
</protein>
<dbReference type="InterPro" id="IPR005225">
    <property type="entry name" value="Small_GTP-bd"/>
</dbReference>
<accession>A0A0L0D399</accession>
<evidence type="ECO:0000313" key="6">
    <source>
        <dbReference type="Proteomes" id="UP000054408"/>
    </source>
</evidence>
<dbReference type="PROSITE" id="PS51420">
    <property type="entry name" value="RHO"/>
    <property type="match status" value="1"/>
</dbReference>
<dbReference type="PANTHER" id="PTHR47977">
    <property type="entry name" value="RAS-RELATED PROTEIN RAB"/>
    <property type="match status" value="1"/>
</dbReference>
<keyword evidence="4" id="KW-0472">Membrane</keyword>
<dbReference type="PROSITE" id="PS51417">
    <property type="entry name" value="ARF"/>
    <property type="match status" value="1"/>
</dbReference>
<dbReference type="GO" id="GO:0005525">
    <property type="term" value="F:GTP binding"/>
    <property type="evidence" value="ECO:0007669"/>
    <property type="project" value="UniProtKB-KW"/>
</dbReference>
<dbReference type="GeneID" id="25562718"/>
<dbReference type="SMART" id="SM00174">
    <property type="entry name" value="RHO"/>
    <property type="match status" value="1"/>
</dbReference>
<dbReference type="OrthoDB" id="9989112at2759"/>
<dbReference type="NCBIfam" id="TIGR00231">
    <property type="entry name" value="small_GTP"/>
    <property type="match status" value="1"/>
</dbReference>
<proteinExistence type="predicted"/>
<dbReference type="eggNOG" id="KOG0080">
    <property type="taxonomic scope" value="Eukaryota"/>
</dbReference>